<dbReference type="GO" id="GO:0065003">
    <property type="term" value="P:protein-containing complex assembly"/>
    <property type="evidence" value="ECO:0007669"/>
    <property type="project" value="InterPro"/>
</dbReference>
<dbReference type="Proteomes" id="UP000321089">
    <property type="component" value="Unassembled WGS sequence"/>
</dbReference>
<gene>
    <name evidence="5 7" type="primary">ureE</name>
    <name evidence="7" type="ORF">CBU02nite_17700</name>
    <name evidence="8" type="ORF">GND98_011640</name>
</gene>
<dbReference type="Pfam" id="PF05194">
    <property type="entry name" value="UreE_C"/>
    <property type="match status" value="1"/>
</dbReference>
<evidence type="ECO:0000313" key="7">
    <source>
        <dbReference type="EMBL" id="GEQ21264.1"/>
    </source>
</evidence>
<dbReference type="AlphaFoldDB" id="A0A512TLY1"/>
<accession>A0A512TLY1</accession>
<evidence type="ECO:0000259" key="6">
    <source>
        <dbReference type="SMART" id="SM00988"/>
    </source>
</evidence>
<organism evidence="7 9">
    <name type="scientific">Clostridium butyricum</name>
    <dbReference type="NCBI Taxonomy" id="1492"/>
    <lineage>
        <taxon>Bacteria</taxon>
        <taxon>Bacillati</taxon>
        <taxon>Bacillota</taxon>
        <taxon>Clostridia</taxon>
        <taxon>Eubacteriales</taxon>
        <taxon>Clostridiaceae</taxon>
        <taxon>Clostridium</taxon>
    </lineage>
</organism>
<dbReference type="GO" id="GO:0051082">
    <property type="term" value="F:unfolded protein binding"/>
    <property type="evidence" value="ECO:0007669"/>
    <property type="project" value="UniProtKB-UniRule"/>
</dbReference>
<evidence type="ECO:0000313" key="10">
    <source>
        <dbReference type="Proteomes" id="UP000474042"/>
    </source>
</evidence>
<dbReference type="RefSeq" id="WP_146868380.1">
    <property type="nucleotide sequence ID" value="NZ_BKBC01000019.1"/>
</dbReference>
<dbReference type="Pfam" id="PF02814">
    <property type="entry name" value="UreE_N"/>
    <property type="match status" value="1"/>
</dbReference>
<evidence type="ECO:0000256" key="1">
    <source>
        <dbReference type="ARBA" id="ARBA00004496"/>
    </source>
</evidence>
<dbReference type="GO" id="GO:0016151">
    <property type="term" value="F:nickel cation binding"/>
    <property type="evidence" value="ECO:0007669"/>
    <property type="project" value="UniProtKB-UniRule"/>
</dbReference>
<keyword evidence="2 5" id="KW-0963">Cytoplasm</keyword>
<dbReference type="InterPro" id="IPR012406">
    <property type="entry name" value="UreE"/>
</dbReference>
<dbReference type="GO" id="GO:0005737">
    <property type="term" value="C:cytoplasm"/>
    <property type="evidence" value="ECO:0007669"/>
    <property type="project" value="UniProtKB-SubCell"/>
</dbReference>
<dbReference type="SMART" id="SM00988">
    <property type="entry name" value="UreE_N"/>
    <property type="match status" value="1"/>
</dbReference>
<dbReference type="GO" id="GO:0006457">
    <property type="term" value="P:protein folding"/>
    <property type="evidence" value="ECO:0007669"/>
    <property type="project" value="InterPro"/>
</dbReference>
<keyword evidence="3 5" id="KW-0533">Nickel</keyword>
<dbReference type="InterPro" id="IPR007864">
    <property type="entry name" value="UreE_C_dom"/>
</dbReference>
<dbReference type="HAMAP" id="MF_00822">
    <property type="entry name" value="UreE"/>
    <property type="match status" value="1"/>
</dbReference>
<dbReference type="Gene3D" id="2.60.260.20">
    <property type="entry name" value="Urease metallochaperone UreE, N-terminal domain"/>
    <property type="match status" value="1"/>
</dbReference>
<dbReference type="GO" id="GO:0019627">
    <property type="term" value="P:urea metabolic process"/>
    <property type="evidence" value="ECO:0007669"/>
    <property type="project" value="InterPro"/>
</dbReference>
<comment type="subcellular location">
    <subcellularLocation>
        <location evidence="1 5">Cytoplasm</location>
    </subcellularLocation>
</comment>
<evidence type="ECO:0000313" key="8">
    <source>
        <dbReference type="EMBL" id="NAS18505.1"/>
    </source>
</evidence>
<dbReference type="Gene3D" id="3.30.70.790">
    <property type="entry name" value="UreE, C-terminal domain"/>
    <property type="match status" value="1"/>
</dbReference>
<name>A0A512TLY1_CLOBU</name>
<protein>
    <recommendedName>
        <fullName evidence="5">Urease accessory protein UreE</fullName>
    </recommendedName>
</protein>
<comment type="caution">
    <text evidence="7">The sequence shown here is derived from an EMBL/GenBank/DDBJ whole genome shotgun (WGS) entry which is preliminary data.</text>
</comment>
<comment type="function">
    <text evidence="5">Involved in urease metallocenter assembly. Binds nickel. Probably functions as a nickel donor during metallocenter assembly.</text>
</comment>
<dbReference type="SUPFAM" id="SSF69287">
    <property type="entry name" value="Urease metallochaperone UreE, N-terminal domain"/>
    <property type="match status" value="1"/>
</dbReference>
<reference evidence="8 10" key="2">
    <citation type="submission" date="2020-01" db="EMBL/GenBank/DDBJ databases">
        <title>Genome sequence of a 1,3-propanediol producer, Clostridium butyricum S3.</title>
        <authorList>
            <person name="Zhou J."/>
        </authorList>
    </citation>
    <scope>NUCLEOTIDE SEQUENCE [LARGE SCALE GENOMIC DNA]</scope>
    <source>
        <strain evidence="8 10">S3</strain>
    </source>
</reference>
<evidence type="ECO:0000313" key="9">
    <source>
        <dbReference type="Proteomes" id="UP000321089"/>
    </source>
</evidence>
<dbReference type="Proteomes" id="UP000474042">
    <property type="component" value="Unassembled WGS sequence"/>
</dbReference>
<evidence type="ECO:0000256" key="2">
    <source>
        <dbReference type="ARBA" id="ARBA00022490"/>
    </source>
</evidence>
<dbReference type="InterPro" id="IPR004029">
    <property type="entry name" value="UreE_N"/>
</dbReference>
<sequence length="156" mass="17772">MLCEKVIGSIKDEKYKNYKVDYVNIEWHDAFKKIHKITTDGGIEVGIKLDDSILIRGLRDGDVIGTENDTAVVVNIKESMWLAVTVEDSHLVPKVCYEIGNRHATLISGSAHNEFITIYDEPMKHMLEHLGVKVETKMMKIDFDKRISASVNNHHH</sequence>
<evidence type="ECO:0000256" key="5">
    <source>
        <dbReference type="HAMAP-Rule" id="MF_00822"/>
    </source>
</evidence>
<dbReference type="EMBL" id="BKBC01000019">
    <property type="protein sequence ID" value="GEQ21264.1"/>
    <property type="molecule type" value="Genomic_DNA"/>
</dbReference>
<reference evidence="7 9" key="1">
    <citation type="submission" date="2019-07" db="EMBL/GenBank/DDBJ databases">
        <title>Whole genome shotgun sequence of Clostridium butyricum NBRC 3858.</title>
        <authorList>
            <person name="Hosoyama A."/>
            <person name="Uohara A."/>
            <person name="Ohji S."/>
            <person name="Ichikawa N."/>
        </authorList>
    </citation>
    <scope>NUCLEOTIDE SEQUENCE [LARGE SCALE GENOMIC DNA]</scope>
    <source>
        <strain evidence="7 9">NBRC 3858</strain>
    </source>
</reference>
<dbReference type="InterPro" id="IPR036118">
    <property type="entry name" value="UreE_N_sf"/>
</dbReference>
<feature type="domain" description="UreE urease accessory N-terminal" evidence="6">
    <location>
        <begin position="6"/>
        <end position="72"/>
    </location>
</feature>
<dbReference type="EMBL" id="WOFV02000035">
    <property type="protein sequence ID" value="NAS18505.1"/>
    <property type="molecule type" value="Genomic_DNA"/>
</dbReference>
<proteinExistence type="inferred from homology"/>
<keyword evidence="4 5" id="KW-0143">Chaperone</keyword>
<comment type="similarity">
    <text evidence="5">Belongs to the UreE family.</text>
</comment>
<evidence type="ECO:0000256" key="3">
    <source>
        <dbReference type="ARBA" id="ARBA00022596"/>
    </source>
</evidence>
<dbReference type="SUPFAM" id="SSF69737">
    <property type="entry name" value="Urease metallochaperone UreE, C-terminal domain"/>
    <property type="match status" value="1"/>
</dbReference>
<evidence type="ECO:0000256" key="4">
    <source>
        <dbReference type="ARBA" id="ARBA00023186"/>
    </source>
</evidence>
<dbReference type="PIRSF" id="PIRSF036402">
    <property type="entry name" value="Ureas_acces_UreE"/>
    <property type="match status" value="1"/>
</dbReference>